<gene>
    <name evidence="6" type="ORF">RhiirA4_481848</name>
</gene>
<organism evidence="6 7">
    <name type="scientific">Rhizophagus irregularis</name>
    <dbReference type="NCBI Taxonomy" id="588596"/>
    <lineage>
        <taxon>Eukaryota</taxon>
        <taxon>Fungi</taxon>
        <taxon>Fungi incertae sedis</taxon>
        <taxon>Mucoromycota</taxon>
        <taxon>Glomeromycotina</taxon>
        <taxon>Glomeromycetes</taxon>
        <taxon>Glomerales</taxon>
        <taxon>Glomeraceae</taxon>
        <taxon>Rhizophagus</taxon>
    </lineage>
</organism>
<comment type="caution">
    <text evidence="6">The sequence shown here is derived from an EMBL/GenBank/DDBJ whole genome shotgun (WGS) entry which is preliminary data.</text>
</comment>
<reference evidence="6 7" key="1">
    <citation type="submission" date="2015-10" db="EMBL/GenBank/DDBJ databases">
        <title>Genome analyses suggest a sexual origin of heterokaryosis in a supposedly ancient asexual fungus.</title>
        <authorList>
            <person name="Ropars J."/>
            <person name="Sedzielewska K."/>
            <person name="Noel J."/>
            <person name="Charron P."/>
            <person name="Farinelli L."/>
            <person name="Marton T."/>
            <person name="Kruger M."/>
            <person name="Pelin A."/>
            <person name="Brachmann A."/>
            <person name="Corradi N."/>
        </authorList>
    </citation>
    <scope>NUCLEOTIDE SEQUENCE [LARGE SCALE GENOMIC DNA]</scope>
    <source>
        <strain evidence="6 7">A4</strain>
    </source>
</reference>
<proteinExistence type="inferred from homology"/>
<accession>A0A2I1HK49</accession>
<dbReference type="GO" id="GO:0000724">
    <property type="term" value="P:double-strand break repair via homologous recombination"/>
    <property type="evidence" value="ECO:0007669"/>
    <property type="project" value="TreeGrafter"/>
</dbReference>
<dbReference type="GO" id="GO:0005694">
    <property type="term" value="C:chromosome"/>
    <property type="evidence" value="ECO:0007669"/>
    <property type="project" value="TreeGrafter"/>
</dbReference>
<dbReference type="EMBL" id="LLXI01003450">
    <property type="protein sequence ID" value="PKY59258.1"/>
    <property type="molecule type" value="Genomic_DNA"/>
</dbReference>
<dbReference type="VEuPathDB" id="FungiDB:RhiirA1_353603"/>
<dbReference type="GO" id="GO:0005737">
    <property type="term" value="C:cytoplasm"/>
    <property type="evidence" value="ECO:0007669"/>
    <property type="project" value="TreeGrafter"/>
</dbReference>
<keyword evidence="3" id="KW-0413">Isomerase</keyword>
<dbReference type="GO" id="GO:0003677">
    <property type="term" value="F:DNA binding"/>
    <property type="evidence" value="ECO:0007669"/>
    <property type="project" value="UniProtKB-KW"/>
</dbReference>
<keyword evidence="7" id="KW-1185">Reference proteome</keyword>
<evidence type="ECO:0000256" key="4">
    <source>
        <dbReference type="ARBA" id="ARBA00034617"/>
    </source>
</evidence>
<dbReference type="InterPro" id="IPR027417">
    <property type="entry name" value="P-loop_NTPase"/>
</dbReference>
<name>A0A2I1HK49_9GLOM</name>
<dbReference type="GO" id="GO:0043138">
    <property type="term" value="F:3'-5' DNA helicase activity"/>
    <property type="evidence" value="ECO:0007669"/>
    <property type="project" value="UniProtKB-EC"/>
</dbReference>
<evidence type="ECO:0000256" key="1">
    <source>
        <dbReference type="ARBA" id="ARBA00005446"/>
    </source>
</evidence>
<evidence type="ECO:0000256" key="5">
    <source>
        <dbReference type="ARBA" id="ARBA00034808"/>
    </source>
</evidence>
<dbReference type="AlphaFoldDB" id="A0A2I1HK49"/>
<comment type="catalytic activity">
    <reaction evidence="4">
        <text>Couples ATP hydrolysis with the unwinding of duplex DNA by translocating in the 3'-5' direction.</text>
        <dbReference type="EC" id="5.6.2.4"/>
    </reaction>
</comment>
<dbReference type="PANTHER" id="PTHR13710">
    <property type="entry name" value="DNA HELICASE RECQ FAMILY MEMBER"/>
    <property type="match status" value="1"/>
</dbReference>
<dbReference type="Gene3D" id="3.40.50.300">
    <property type="entry name" value="P-loop containing nucleotide triphosphate hydrolases"/>
    <property type="match status" value="1"/>
</dbReference>
<evidence type="ECO:0000313" key="7">
    <source>
        <dbReference type="Proteomes" id="UP000234323"/>
    </source>
</evidence>
<comment type="similarity">
    <text evidence="1">Belongs to the helicase family. RecQ subfamily.</text>
</comment>
<dbReference type="Proteomes" id="UP000234323">
    <property type="component" value="Unassembled WGS sequence"/>
</dbReference>
<keyword evidence="2" id="KW-0238">DNA-binding</keyword>
<evidence type="ECO:0000256" key="3">
    <source>
        <dbReference type="ARBA" id="ARBA00023235"/>
    </source>
</evidence>
<dbReference type="EC" id="5.6.2.4" evidence="5"/>
<dbReference type="SUPFAM" id="SSF52540">
    <property type="entry name" value="P-loop containing nucleoside triphosphate hydrolases"/>
    <property type="match status" value="1"/>
</dbReference>
<dbReference type="PANTHER" id="PTHR13710:SF105">
    <property type="entry name" value="ATP-DEPENDENT DNA HELICASE Q1"/>
    <property type="match status" value="1"/>
</dbReference>
<dbReference type="GO" id="GO:0009378">
    <property type="term" value="F:four-way junction helicase activity"/>
    <property type="evidence" value="ECO:0007669"/>
    <property type="project" value="TreeGrafter"/>
</dbReference>
<evidence type="ECO:0000256" key="2">
    <source>
        <dbReference type="ARBA" id="ARBA00023125"/>
    </source>
</evidence>
<sequence>MAALASSRLTVVSTPLKALIDDHVNNLVRMGIPAAGLYTSTGQSFEYQERVFSELSLGILPILFITPEKLEKNRSFYRLLQKIYRTQGIQFVIDEARL</sequence>
<evidence type="ECO:0000313" key="6">
    <source>
        <dbReference type="EMBL" id="PKY59258.1"/>
    </source>
</evidence>
<protein>
    <recommendedName>
        <fullName evidence="5">DNA 3'-5' helicase</fullName>
        <ecNumber evidence="5">5.6.2.4</ecNumber>
    </recommendedName>
</protein>
<dbReference type="OrthoDB" id="10261556at2759"/>